<feature type="domain" description="C1q" evidence="2">
    <location>
        <begin position="160"/>
        <end position="277"/>
    </location>
</feature>
<organism evidence="3 4">
    <name type="scientific">Mya arenaria</name>
    <name type="common">Soft-shell clam</name>
    <dbReference type="NCBI Taxonomy" id="6604"/>
    <lineage>
        <taxon>Eukaryota</taxon>
        <taxon>Metazoa</taxon>
        <taxon>Spiralia</taxon>
        <taxon>Lophotrochozoa</taxon>
        <taxon>Mollusca</taxon>
        <taxon>Bivalvia</taxon>
        <taxon>Autobranchia</taxon>
        <taxon>Heteroconchia</taxon>
        <taxon>Euheterodonta</taxon>
        <taxon>Imparidentia</taxon>
        <taxon>Neoheterodontei</taxon>
        <taxon>Myida</taxon>
        <taxon>Myoidea</taxon>
        <taxon>Myidae</taxon>
        <taxon>Mya</taxon>
    </lineage>
</organism>
<dbReference type="EMBL" id="CP111013">
    <property type="protein sequence ID" value="WAQ95330.1"/>
    <property type="molecule type" value="Genomic_DNA"/>
</dbReference>
<evidence type="ECO:0000256" key="1">
    <source>
        <dbReference type="SAM" id="Coils"/>
    </source>
</evidence>
<feature type="coiled-coil region" evidence="1">
    <location>
        <begin position="91"/>
        <end position="122"/>
    </location>
</feature>
<keyword evidence="1" id="KW-0175">Coiled coil</keyword>
<keyword evidence="4" id="KW-1185">Reference proteome</keyword>
<dbReference type="InterPro" id="IPR008983">
    <property type="entry name" value="Tumour_necrosis_fac-like_dom"/>
</dbReference>
<reference evidence="3" key="1">
    <citation type="submission" date="2022-11" db="EMBL/GenBank/DDBJ databases">
        <title>Centuries of genome instability and evolution in soft-shell clam transmissible cancer (bioRxiv).</title>
        <authorList>
            <person name="Hart S.F.M."/>
            <person name="Yonemitsu M.A."/>
            <person name="Giersch R.M."/>
            <person name="Beal B.F."/>
            <person name="Arriagada G."/>
            <person name="Davis B.W."/>
            <person name="Ostrander E.A."/>
            <person name="Goff S.P."/>
            <person name="Metzger M.J."/>
        </authorList>
    </citation>
    <scope>NUCLEOTIDE SEQUENCE</scope>
    <source>
        <strain evidence="3">MELC-2E11</strain>
        <tissue evidence="3">Siphon/mantle</tissue>
    </source>
</reference>
<evidence type="ECO:0000313" key="3">
    <source>
        <dbReference type="EMBL" id="WAQ95330.1"/>
    </source>
</evidence>
<dbReference type="SUPFAM" id="SSF49842">
    <property type="entry name" value="TNF-like"/>
    <property type="match status" value="1"/>
</dbReference>
<dbReference type="SMART" id="SM00110">
    <property type="entry name" value="C1Q"/>
    <property type="match status" value="1"/>
</dbReference>
<dbReference type="Gene3D" id="2.60.120.40">
    <property type="match status" value="1"/>
</dbReference>
<evidence type="ECO:0000313" key="4">
    <source>
        <dbReference type="Proteomes" id="UP001164746"/>
    </source>
</evidence>
<gene>
    <name evidence="3" type="ORF">MAR_028020</name>
</gene>
<sequence>MSINETYATHNKLMKNRHCYNFQANRYKPEVCFYPEIISFGIFRKTVCKMMKLVCLLLSCFTTVTHAEPECSRYHYEEKTLEKMVRLEFVVEQFKVEMDNFRKEKEDTITEIKKDVANEMNNARKSVEADKATKLARALSEFQAMKHNMTDEISKAIQQLQDAKKRVFFSAKTTLTDTDDAYNNKTGIFMAPVSGTYVFNTQICSTTNIIYFAININKVAIARSSTYNVYNCNMVEAFAEVQVGSEVYVTVEIGHSKILQDDNTRWNTFHGRLLYSRKRDNNLYRAIMHSHQRGKLSRDEKMD</sequence>
<evidence type="ECO:0000259" key="2">
    <source>
        <dbReference type="SMART" id="SM00110"/>
    </source>
</evidence>
<dbReference type="Pfam" id="PF00386">
    <property type="entry name" value="C1q"/>
    <property type="match status" value="1"/>
</dbReference>
<dbReference type="InterPro" id="IPR001073">
    <property type="entry name" value="C1q_dom"/>
</dbReference>
<proteinExistence type="predicted"/>
<name>A0ABY7DK01_MYAAR</name>
<protein>
    <recommendedName>
        <fullName evidence="2">C1q domain-containing protein</fullName>
    </recommendedName>
</protein>
<dbReference type="Proteomes" id="UP001164746">
    <property type="component" value="Chromosome 2"/>
</dbReference>
<accession>A0ABY7DK01</accession>